<evidence type="ECO:0000313" key="2">
    <source>
        <dbReference type="Proteomes" id="UP000326340"/>
    </source>
</evidence>
<organism evidence="1 2">
    <name type="scientific">Colletotrichum shisoi</name>
    <dbReference type="NCBI Taxonomy" id="2078593"/>
    <lineage>
        <taxon>Eukaryota</taxon>
        <taxon>Fungi</taxon>
        <taxon>Dikarya</taxon>
        <taxon>Ascomycota</taxon>
        <taxon>Pezizomycotina</taxon>
        <taxon>Sordariomycetes</taxon>
        <taxon>Hypocreomycetidae</taxon>
        <taxon>Glomerellales</taxon>
        <taxon>Glomerellaceae</taxon>
        <taxon>Colletotrichum</taxon>
        <taxon>Colletotrichum destructivum species complex</taxon>
    </lineage>
</organism>
<sequence length="96" mass="10644">MEITAREAGPYMSLPSEGKHHFRRTSVRVVGRAPGPWASGARKTPALSSEIDAVCWAASRISCSENHCNRTVQKKRWVLVRTNTRNKCRSNPPSPG</sequence>
<gene>
    <name evidence="1" type="ORF">CSHISOI_09741</name>
</gene>
<comment type="caution">
    <text evidence="1">The sequence shown here is derived from an EMBL/GenBank/DDBJ whole genome shotgun (WGS) entry which is preliminary data.</text>
</comment>
<dbReference type="EMBL" id="PUHP01001502">
    <property type="protein sequence ID" value="TQN65676.1"/>
    <property type="molecule type" value="Genomic_DNA"/>
</dbReference>
<protein>
    <submittedName>
        <fullName evidence="1">Uncharacterized protein</fullName>
    </submittedName>
</protein>
<keyword evidence="2" id="KW-1185">Reference proteome</keyword>
<evidence type="ECO:0000313" key="1">
    <source>
        <dbReference type="EMBL" id="TQN65676.1"/>
    </source>
</evidence>
<accession>A0A5Q4BFY2</accession>
<reference evidence="1 2" key="1">
    <citation type="journal article" date="2019" name="Sci. Rep.">
        <title>Colletotrichum shisoi sp. nov., an anthracnose pathogen of Perilla frutescens in Japan: molecular phylogenetic, morphological and genomic evidence.</title>
        <authorList>
            <person name="Gan P."/>
            <person name="Tsushima A."/>
            <person name="Hiroyama R."/>
            <person name="Narusaka M."/>
            <person name="Takano Y."/>
            <person name="Narusaka Y."/>
            <person name="Kawaradani M."/>
            <person name="Damm U."/>
            <person name="Shirasu K."/>
        </authorList>
    </citation>
    <scope>NUCLEOTIDE SEQUENCE [LARGE SCALE GENOMIC DNA]</scope>
    <source>
        <strain evidence="1 2">PG-2018a</strain>
    </source>
</reference>
<dbReference type="Proteomes" id="UP000326340">
    <property type="component" value="Unassembled WGS sequence"/>
</dbReference>
<dbReference type="AlphaFoldDB" id="A0A5Q4BFY2"/>
<proteinExistence type="predicted"/>
<name>A0A5Q4BFY2_9PEZI</name>